<comment type="pathway">
    <text evidence="5">Metabolic intermediate biosynthesis; chorismate biosynthesis; chorismate from D-erythrose 4-phosphate and phosphoenolpyruvate: step 3/7.</text>
</comment>
<dbReference type="HOGENOM" id="CLU_064444_0_0_9"/>
<comment type="similarity">
    <text evidence="5">Belongs to the type-I 3-dehydroquinase family.</text>
</comment>
<accession>D5Q379</accession>
<dbReference type="GO" id="GO:0008652">
    <property type="term" value="P:amino acid biosynthetic process"/>
    <property type="evidence" value="ECO:0007669"/>
    <property type="project" value="UniProtKB-KW"/>
</dbReference>
<evidence type="ECO:0000256" key="3">
    <source>
        <dbReference type="ARBA" id="ARBA00023239"/>
    </source>
</evidence>
<dbReference type="SUPFAM" id="SSF51569">
    <property type="entry name" value="Aldolase"/>
    <property type="match status" value="1"/>
</dbReference>
<dbReference type="InterPro" id="IPR018508">
    <property type="entry name" value="3-dehydroquinate_DH_AS"/>
</dbReference>
<dbReference type="HAMAP" id="MF_00214">
    <property type="entry name" value="AroD"/>
    <property type="match status" value="1"/>
</dbReference>
<comment type="caution">
    <text evidence="5">Lacks conserved residue(s) required for the propagation of feature annotation.</text>
</comment>
<dbReference type="InterPro" id="IPR013785">
    <property type="entry name" value="Aldolase_TIM"/>
</dbReference>
<comment type="catalytic activity">
    <reaction evidence="1 5">
        <text>3-dehydroquinate = 3-dehydroshikimate + H2O</text>
        <dbReference type="Rhea" id="RHEA:21096"/>
        <dbReference type="ChEBI" id="CHEBI:15377"/>
        <dbReference type="ChEBI" id="CHEBI:16630"/>
        <dbReference type="ChEBI" id="CHEBI:32364"/>
        <dbReference type="EC" id="4.2.1.10"/>
    </reaction>
</comment>
<keyword evidence="3 5" id="KW-0456">Lyase</keyword>
<evidence type="ECO:0000256" key="4">
    <source>
        <dbReference type="ARBA" id="ARBA00023270"/>
    </source>
</evidence>
<feature type="binding site" evidence="5">
    <location>
        <position position="241"/>
    </location>
    <ligand>
        <name>3-dehydroquinate</name>
        <dbReference type="ChEBI" id="CHEBI:32364"/>
    </ligand>
</feature>
<keyword evidence="4 5" id="KW-0704">Schiff base</keyword>
<dbReference type="PROSITE" id="PS01028">
    <property type="entry name" value="DEHYDROQUINASE_I"/>
    <property type="match status" value="1"/>
</dbReference>
<dbReference type="GO" id="GO:0009073">
    <property type="term" value="P:aromatic amino acid family biosynthetic process"/>
    <property type="evidence" value="ECO:0007669"/>
    <property type="project" value="UniProtKB-KW"/>
</dbReference>
<dbReference type="UniPathway" id="UPA00053">
    <property type="reaction ID" value="UER00086"/>
</dbReference>
<dbReference type="GO" id="GO:0003855">
    <property type="term" value="F:3-dehydroquinate dehydratase activity"/>
    <property type="evidence" value="ECO:0007669"/>
    <property type="project" value="UniProtKB-UniRule"/>
</dbReference>
<evidence type="ECO:0000256" key="1">
    <source>
        <dbReference type="ARBA" id="ARBA00001864"/>
    </source>
</evidence>
<dbReference type="Gene3D" id="3.20.20.70">
    <property type="entry name" value="Aldolase class I"/>
    <property type="match status" value="1"/>
</dbReference>
<feature type="binding site" evidence="5">
    <location>
        <position position="218"/>
    </location>
    <ligand>
        <name>3-dehydroquinate</name>
        <dbReference type="ChEBI" id="CHEBI:32364"/>
    </ligand>
</feature>
<dbReference type="Proteomes" id="UP000003227">
    <property type="component" value="Unassembled WGS sequence"/>
</dbReference>
<evidence type="ECO:0000256" key="5">
    <source>
        <dbReference type="HAMAP-Rule" id="MF_00214"/>
    </source>
</evidence>
<dbReference type="CDD" id="cd00502">
    <property type="entry name" value="DHQase_I"/>
    <property type="match status" value="1"/>
</dbReference>
<protein>
    <recommendedName>
        <fullName evidence="5">3-dehydroquinate dehydratase</fullName>
        <shortName evidence="5">3-dehydroquinase</shortName>
        <ecNumber evidence="5">4.2.1.10</ecNumber>
    </recommendedName>
    <alternativeName>
        <fullName evidence="5">Type I DHQase</fullName>
    </alternativeName>
    <alternativeName>
        <fullName evidence="5">Type I dehydroquinase</fullName>
        <shortName evidence="5">DHQ1</shortName>
    </alternativeName>
</protein>
<dbReference type="InterPro" id="IPR001381">
    <property type="entry name" value="DHquinase_I"/>
</dbReference>
<name>D5Q379_CLODI</name>
<feature type="active site" description="Proton donor/acceptor" evidence="5">
    <location>
        <position position="148"/>
    </location>
</feature>
<dbReference type="EC" id="4.2.1.10" evidence="5"/>
<dbReference type="PANTHER" id="PTHR43699:SF1">
    <property type="entry name" value="3-DEHYDROQUINATE DEHYDRATASE"/>
    <property type="match status" value="1"/>
</dbReference>
<sequence length="259" mass="29205">MEENMKRKVQVKNITIGEGRPKICVPIIGKNKEDIIKEAKELKGVCLDIIEWRVDFFENVENIKEVKEVLYELRSYISDIPLLFTFRSLAEGGEKVISKDYYTTLNKEISSTGLVDLIDVELFMGDEVIDEVINFAHKKEVKVIISNHDFNKTPKKEEIVSRLCRMQELGADLPKIAVMPQDEKDVLVLLEATNEMFKIYADRPIITMSMSGMGVISRLCGEIFGSALTFGAAKSVSAPGQISFKELSSVLNLLHKSIN</sequence>
<reference evidence="6 7" key="1">
    <citation type="submission" date="2010-05" db="EMBL/GenBank/DDBJ databases">
        <authorList>
            <person name="Qin X."/>
            <person name="Bachman B."/>
            <person name="Battles P."/>
            <person name="Bell A."/>
            <person name="Bess C."/>
            <person name="Bickham C."/>
            <person name="Chaboub L."/>
            <person name="Chen D."/>
            <person name="Coyle M."/>
            <person name="Deiros D.R."/>
            <person name="Dinh H."/>
            <person name="Forbes L."/>
            <person name="Fowler G."/>
            <person name="Francisco L."/>
            <person name="Fu Q."/>
            <person name="Gubbala S."/>
            <person name="Hale W."/>
            <person name="Han Y."/>
            <person name="Hemphill L."/>
            <person name="Highlander S.K."/>
            <person name="Hirani K."/>
            <person name="Hogues M."/>
            <person name="Jackson L."/>
            <person name="Jakkamsetti A."/>
            <person name="Javaid M."/>
            <person name="Jiang H."/>
            <person name="Korchina V."/>
            <person name="Kovar C."/>
            <person name="Lara F."/>
            <person name="Lee S."/>
            <person name="Mata R."/>
            <person name="Mathew T."/>
            <person name="Moen C."/>
            <person name="Morales K."/>
            <person name="Munidasa M."/>
            <person name="Nazareth L."/>
            <person name="Ngo R."/>
            <person name="Nguyen L."/>
            <person name="Okwuonu G."/>
            <person name="Ongeri F."/>
            <person name="Patil S."/>
            <person name="Petrosino J."/>
            <person name="Pham C."/>
            <person name="Pham P."/>
            <person name="Pu L.-L."/>
            <person name="Puazo M."/>
            <person name="Raj R."/>
            <person name="Reid J."/>
            <person name="Rouhana J."/>
            <person name="Saada N."/>
            <person name="Shang Y."/>
            <person name="Simmons D."/>
            <person name="Thornton R."/>
            <person name="Warren J."/>
            <person name="Weissenberger G."/>
            <person name="Zhang J."/>
            <person name="Zhang L."/>
            <person name="Zhou C."/>
            <person name="Zhu D."/>
            <person name="Muzny D."/>
            <person name="Worley K."/>
            <person name="Gibbs R."/>
        </authorList>
    </citation>
    <scope>NUCLEOTIDE SEQUENCE [LARGE SCALE GENOMIC DNA]</scope>
    <source>
        <strain evidence="6 7">NAP08</strain>
    </source>
</reference>
<keyword evidence="2 5" id="KW-0057">Aromatic amino acid biosynthesis</keyword>
<feature type="binding site" evidence="5">
    <location>
        <position position="237"/>
    </location>
    <ligand>
        <name>3-dehydroquinate</name>
        <dbReference type="ChEBI" id="CHEBI:32364"/>
    </ligand>
</feature>
<feature type="binding site" evidence="5">
    <location>
        <begin position="51"/>
        <end position="53"/>
    </location>
    <ligand>
        <name>3-dehydroquinate</name>
        <dbReference type="ChEBI" id="CHEBI:32364"/>
    </ligand>
</feature>
<dbReference type="FunFam" id="3.20.20.70:FF:000047">
    <property type="entry name" value="3-dehydroquinate dehydratase"/>
    <property type="match status" value="1"/>
</dbReference>
<dbReference type="EMBL" id="ADNX01000034">
    <property type="protein sequence ID" value="EFH07645.1"/>
    <property type="molecule type" value="Genomic_DNA"/>
</dbReference>
<dbReference type="NCBIfam" id="TIGR01093">
    <property type="entry name" value="aroD"/>
    <property type="match status" value="1"/>
</dbReference>
<comment type="caution">
    <text evidence="6">The sequence shown here is derived from an EMBL/GenBank/DDBJ whole genome shotgun (WGS) entry which is preliminary data.</text>
</comment>
<organism evidence="6 7">
    <name type="scientific">Clostridioides difficile NAP08</name>
    <dbReference type="NCBI Taxonomy" id="525259"/>
    <lineage>
        <taxon>Bacteria</taxon>
        <taxon>Bacillati</taxon>
        <taxon>Bacillota</taxon>
        <taxon>Clostridia</taxon>
        <taxon>Peptostreptococcales</taxon>
        <taxon>Peptostreptococcaceae</taxon>
        <taxon>Clostridioides</taxon>
    </lineage>
</organism>
<proteinExistence type="inferred from homology"/>
<comment type="subunit">
    <text evidence="5">Homodimer.</text>
</comment>
<evidence type="ECO:0000256" key="2">
    <source>
        <dbReference type="ARBA" id="ARBA00023141"/>
    </source>
</evidence>
<dbReference type="GO" id="GO:0046279">
    <property type="term" value="P:3,4-dihydroxybenzoate biosynthetic process"/>
    <property type="evidence" value="ECO:0007669"/>
    <property type="project" value="UniProtKB-ARBA"/>
</dbReference>
<dbReference type="InterPro" id="IPR050146">
    <property type="entry name" value="Type-I_3-dehydroquinase"/>
</dbReference>
<dbReference type="Pfam" id="PF01487">
    <property type="entry name" value="DHquinase_I"/>
    <property type="match status" value="1"/>
</dbReference>
<keyword evidence="5" id="KW-0028">Amino-acid biosynthesis</keyword>
<comment type="function">
    <text evidence="5">Involved in the third step of the chorismate pathway, which leads to the biosynthesis of aromatic amino acids. Catalyzes the cis-dehydration of 3-dehydroquinate (DHQ) and introduces the first double bond of the aromatic ring to yield 3-dehydroshikimate.</text>
</comment>
<feature type="active site" description="Schiff-base intermediate with substrate" evidence="5">
    <location>
        <position position="175"/>
    </location>
</feature>
<evidence type="ECO:0000313" key="6">
    <source>
        <dbReference type="EMBL" id="EFH07645.1"/>
    </source>
</evidence>
<dbReference type="GO" id="GO:0009423">
    <property type="term" value="P:chorismate biosynthetic process"/>
    <property type="evidence" value="ECO:0007669"/>
    <property type="project" value="UniProtKB-UniRule"/>
</dbReference>
<dbReference type="AlphaFoldDB" id="D5Q379"/>
<evidence type="ECO:0000313" key="7">
    <source>
        <dbReference type="Proteomes" id="UP000003227"/>
    </source>
</evidence>
<dbReference type="PANTHER" id="PTHR43699">
    <property type="entry name" value="3-DEHYDROQUINATE DEHYDRATASE"/>
    <property type="match status" value="1"/>
</dbReference>
<feature type="binding site" evidence="5">
    <location>
        <position position="87"/>
    </location>
    <ligand>
        <name>3-dehydroquinate</name>
        <dbReference type="ChEBI" id="CHEBI:32364"/>
    </ligand>
</feature>
<gene>
    <name evidence="5 6" type="primary">aroD</name>
    <name evidence="6" type="ORF">HMPREF0220_1361</name>
</gene>